<dbReference type="RefSeq" id="WP_082792259.1">
    <property type="nucleotide sequence ID" value="NZ_CP012836.1"/>
</dbReference>
<name>A0A142ERF2_9BACT</name>
<dbReference type="InterPro" id="IPR050834">
    <property type="entry name" value="Glycosyltransf_2"/>
</dbReference>
<dbReference type="AlphaFoldDB" id="A0A142ERF2"/>
<dbReference type="SUPFAM" id="SSF53448">
    <property type="entry name" value="Nucleotide-diphospho-sugar transferases"/>
    <property type="match status" value="1"/>
</dbReference>
<dbReference type="CDD" id="cd00761">
    <property type="entry name" value="Glyco_tranf_GTA_type"/>
    <property type="match status" value="1"/>
</dbReference>
<dbReference type="Gene3D" id="3.90.550.10">
    <property type="entry name" value="Spore Coat Polysaccharide Biosynthesis Protein SpsA, Chain A"/>
    <property type="match status" value="1"/>
</dbReference>
<dbReference type="OrthoDB" id="396512at2"/>
<keyword evidence="3" id="KW-1185">Reference proteome</keyword>
<reference evidence="2 3" key="2">
    <citation type="journal article" date="2016" name="Genome Announc.">
        <title>Complete Genome Sequence of Algoriphagus sp. Strain M8-2, Isolated from a Brackish Lake.</title>
        <authorList>
            <person name="Muraguchi Y."/>
            <person name="Kushimoto K."/>
            <person name="Ohtsubo Y."/>
            <person name="Suzuki T."/>
            <person name="Dohra H."/>
            <person name="Kimbara K."/>
            <person name="Shintani M."/>
        </authorList>
    </citation>
    <scope>NUCLEOTIDE SEQUENCE [LARGE SCALE GENOMIC DNA]</scope>
    <source>
        <strain evidence="2 3">M8-2</strain>
    </source>
</reference>
<sequence>MIESGKVSIICIAYNHSEWIHEALESVKLQDYYNKELIVVDNGSTDDTPQKIQNWVKEQSVYLSIKTVYYQDSQPYCRLFNELLAQTEGMYIVDLSGDDVLYPDHISHSVDRLRKFPEAAFVFSDAHLLDDRGEVRTFYKRNYSGELTEQLELANIYETLIRRNTICSATVVFNAQILRKEGGYDETLYYEDFDIQIRLARKYPILFSDHIGIVKRVHQSSMSAGQYKRYQSKMLPSTVKVCSKILNQNQLPEENLALQERIMYELKHALWSANFEPAKELIQLGRQLGIKNLRFSLFKLWGKKHWDISWLYSLLK</sequence>
<accession>A0A142ERF2</accession>
<protein>
    <recommendedName>
        <fullName evidence="1">Glycosyltransferase 2-like prokaryotic type domain-containing protein</fullName>
    </recommendedName>
</protein>
<dbReference type="STRING" id="1727163.AO498_14740"/>
<dbReference type="InterPro" id="IPR029044">
    <property type="entry name" value="Nucleotide-diphossugar_trans"/>
</dbReference>
<dbReference type="PANTHER" id="PTHR43685:SF2">
    <property type="entry name" value="GLYCOSYLTRANSFERASE 2-LIKE DOMAIN-CONTAINING PROTEIN"/>
    <property type="match status" value="1"/>
</dbReference>
<reference evidence="3" key="1">
    <citation type="submission" date="2015-09" db="EMBL/GenBank/DDBJ databases">
        <title>Complete sequence of Algoriphagus sp. M8-2.</title>
        <authorList>
            <person name="Shintani M."/>
        </authorList>
    </citation>
    <scope>NUCLEOTIDE SEQUENCE [LARGE SCALE GENOMIC DNA]</scope>
    <source>
        <strain evidence="3">M8-2</strain>
    </source>
</reference>
<evidence type="ECO:0000313" key="3">
    <source>
        <dbReference type="Proteomes" id="UP000073816"/>
    </source>
</evidence>
<evidence type="ECO:0000259" key="1">
    <source>
        <dbReference type="Pfam" id="PF10111"/>
    </source>
</evidence>
<dbReference type="KEGG" id="alm:AO498_14740"/>
<evidence type="ECO:0000313" key="2">
    <source>
        <dbReference type="EMBL" id="AMQ57707.1"/>
    </source>
</evidence>
<proteinExistence type="predicted"/>
<dbReference type="Pfam" id="PF10111">
    <property type="entry name" value="Glyco_tranf_2_2"/>
    <property type="match status" value="1"/>
</dbReference>
<dbReference type="Proteomes" id="UP000073816">
    <property type="component" value="Chromosome"/>
</dbReference>
<gene>
    <name evidence="2" type="ORF">AO498_14740</name>
</gene>
<dbReference type="InterPro" id="IPR019290">
    <property type="entry name" value="GlycosylTrfase-like_prok"/>
</dbReference>
<feature type="domain" description="Glycosyltransferase 2-like prokaryotic type" evidence="1">
    <location>
        <begin position="9"/>
        <end position="231"/>
    </location>
</feature>
<dbReference type="PANTHER" id="PTHR43685">
    <property type="entry name" value="GLYCOSYLTRANSFERASE"/>
    <property type="match status" value="1"/>
</dbReference>
<organism evidence="2 3">
    <name type="scientific">Algoriphagus sanaruensis</name>
    <dbReference type="NCBI Taxonomy" id="1727163"/>
    <lineage>
        <taxon>Bacteria</taxon>
        <taxon>Pseudomonadati</taxon>
        <taxon>Bacteroidota</taxon>
        <taxon>Cytophagia</taxon>
        <taxon>Cytophagales</taxon>
        <taxon>Cyclobacteriaceae</taxon>
        <taxon>Algoriphagus</taxon>
    </lineage>
</organism>
<dbReference type="PATRIC" id="fig|1727163.4.peg.3095"/>
<dbReference type="EMBL" id="CP012836">
    <property type="protein sequence ID" value="AMQ57707.1"/>
    <property type="molecule type" value="Genomic_DNA"/>
</dbReference>